<dbReference type="EMBL" id="SWKU01000009">
    <property type="protein sequence ID" value="KAF3003535.1"/>
    <property type="molecule type" value="Genomic_DNA"/>
</dbReference>
<protein>
    <submittedName>
        <fullName evidence="2">Uncharacterized protein</fullName>
    </submittedName>
</protein>
<proteinExistence type="predicted"/>
<evidence type="ECO:0000313" key="3">
    <source>
        <dbReference type="Proteomes" id="UP000801428"/>
    </source>
</evidence>
<comment type="caution">
    <text evidence="2">The sequence shown here is derived from an EMBL/GenBank/DDBJ whole genome shotgun (WGS) entry which is preliminary data.</text>
</comment>
<feature type="region of interest" description="Disordered" evidence="1">
    <location>
        <begin position="105"/>
        <end position="132"/>
    </location>
</feature>
<name>A0A9P4TGT3_CURKU</name>
<sequence length="228" mass="25791">MWQSIKISSQIERKISNEGKDFAATIRDLRATQLKSLKQTEAGWEEVLEKQIASRESKKQRKLRIGSKKASYRKMMESEIIARQARLSLVKEMLALLSKRIASKESESSPSIDEETKQEARSEPQPAQRFRVTRPKKHPLIVSPALDSPVLTPLAQPQRKKSSFFDDPAQKTRKLKNWSSCGRIPPITVTPPSWTRDCTQVFENAEAAVRFHAANTVVSAHKPSTLEG</sequence>
<organism evidence="2 3">
    <name type="scientific">Curvularia kusanoi</name>
    <name type="common">Cochliobolus kusanoi</name>
    <dbReference type="NCBI Taxonomy" id="90978"/>
    <lineage>
        <taxon>Eukaryota</taxon>
        <taxon>Fungi</taxon>
        <taxon>Dikarya</taxon>
        <taxon>Ascomycota</taxon>
        <taxon>Pezizomycotina</taxon>
        <taxon>Dothideomycetes</taxon>
        <taxon>Pleosporomycetidae</taxon>
        <taxon>Pleosporales</taxon>
        <taxon>Pleosporineae</taxon>
        <taxon>Pleosporaceae</taxon>
        <taxon>Curvularia</taxon>
    </lineage>
</organism>
<evidence type="ECO:0000256" key="1">
    <source>
        <dbReference type="SAM" id="MobiDB-lite"/>
    </source>
</evidence>
<dbReference type="AlphaFoldDB" id="A0A9P4TGT3"/>
<accession>A0A9P4TGT3</accession>
<reference evidence="2" key="1">
    <citation type="submission" date="2019-04" db="EMBL/GenBank/DDBJ databases">
        <title>Sequencing of skin fungus with MAO and IRED activity.</title>
        <authorList>
            <person name="Marsaioli A.J."/>
            <person name="Bonatto J.M.C."/>
            <person name="Reis Junior O."/>
        </authorList>
    </citation>
    <scope>NUCLEOTIDE SEQUENCE</scope>
    <source>
        <strain evidence="2">30M1</strain>
    </source>
</reference>
<gene>
    <name evidence="2" type="ORF">E8E13_005681</name>
</gene>
<keyword evidence="3" id="KW-1185">Reference proteome</keyword>
<evidence type="ECO:0000313" key="2">
    <source>
        <dbReference type="EMBL" id="KAF3003535.1"/>
    </source>
</evidence>
<dbReference type="Proteomes" id="UP000801428">
    <property type="component" value="Unassembled WGS sequence"/>
</dbReference>